<comment type="caution">
    <text evidence="2">The sequence shown here is derived from an EMBL/GenBank/DDBJ whole genome shotgun (WGS) entry which is preliminary data.</text>
</comment>
<feature type="non-terminal residue" evidence="2">
    <location>
        <position position="96"/>
    </location>
</feature>
<dbReference type="EMBL" id="LXQA010090526">
    <property type="protein sequence ID" value="MCI13996.1"/>
    <property type="molecule type" value="Genomic_DNA"/>
</dbReference>
<reference evidence="2 3" key="1">
    <citation type="journal article" date="2018" name="Front. Plant Sci.">
        <title>Red Clover (Trifolium pratense) and Zigzag Clover (T. medium) - A Picture of Genomic Similarities and Differences.</title>
        <authorList>
            <person name="Dluhosova J."/>
            <person name="Istvanek J."/>
            <person name="Nedelnik J."/>
            <person name="Repkova J."/>
        </authorList>
    </citation>
    <scope>NUCLEOTIDE SEQUENCE [LARGE SCALE GENOMIC DNA]</scope>
    <source>
        <strain evidence="3">cv. 10/8</strain>
        <tissue evidence="2">Leaf</tissue>
    </source>
</reference>
<evidence type="ECO:0000256" key="1">
    <source>
        <dbReference type="SAM" id="MobiDB-lite"/>
    </source>
</evidence>
<feature type="region of interest" description="Disordered" evidence="1">
    <location>
        <begin position="1"/>
        <end position="65"/>
    </location>
</feature>
<feature type="compositionally biased region" description="Basic and acidic residues" evidence="1">
    <location>
        <begin position="28"/>
        <end position="42"/>
    </location>
</feature>
<sequence length="96" mass="10595">MNKTTLSKSLQAHRPVTQPQKTRGLHLGLEHSNRTWKQRDNTFTEQPWRGKTPTAGGGVATPLGSIAPPVLRLHLEGTTVERKADLGYDGGELRGW</sequence>
<name>A0A392PRP9_9FABA</name>
<keyword evidence="3" id="KW-1185">Reference proteome</keyword>
<dbReference type="Proteomes" id="UP000265520">
    <property type="component" value="Unassembled WGS sequence"/>
</dbReference>
<feature type="compositionally biased region" description="Polar residues" evidence="1">
    <location>
        <begin position="1"/>
        <end position="10"/>
    </location>
</feature>
<protein>
    <submittedName>
        <fullName evidence="2">Uncharacterized protein</fullName>
    </submittedName>
</protein>
<evidence type="ECO:0000313" key="3">
    <source>
        <dbReference type="Proteomes" id="UP000265520"/>
    </source>
</evidence>
<proteinExistence type="predicted"/>
<organism evidence="2 3">
    <name type="scientific">Trifolium medium</name>
    <dbReference type="NCBI Taxonomy" id="97028"/>
    <lineage>
        <taxon>Eukaryota</taxon>
        <taxon>Viridiplantae</taxon>
        <taxon>Streptophyta</taxon>
        <taxon>Embryophyta</taxon>
        <taxon>Tracheophyta</taxon>
        <taxon>Spermatophyta</taxon>
        <taxon>Magnoliopsida</taxon>
        <taxon>eudicotyledons</taxon>
        <taxon>Gunneridae</taxon>
        <taxon>Pentapetalae</taxon>
        <taxon>rosids</taxon>
        <taxon>fabids</taxon>
        <taxon>Fabales</taxon>
        <taxon>Fabaceae</taxon>
        <taxon>Papilionoideae</taxon>
        <taxon>50 kb inversion clade</taxon>
        <taxon>NPAAA clade</taxon>
        <taxon>Hologalegina</taxon>
        <taxon>IRL clade</taxon>
        <taxon>Trifolieae</taxon>
        <taxon>Trifolium</taxon>
    </lineage>
</organism>
<dbReference type="AlphaFoldDB" id="A0A392PRP9"/>
<evidence type="ECO:0000313" key="2">
    <source>
        <dbReference type="EMBL" id="MCI13996.1"/>
    </source>
</evidence>
<accession>A0A392PRP9</accession>